<evidence type="ECO:0000256" key="7">
    <source>
        <dbReference type="ARBA" id="ARBA00023014"/>
    </source>
</evidence>
<keyword evidence="3" id="KW-0479">Metal-binding</keyword>
<dbReference type="KEGG" id="nev:NTE_02702"/>
<dbReference type="GO" id="GO:0016491">
    <property type="term" value="F:oxidoreductase activity"/>
    <property type="evidence" value="ECO:0007669"/>
    <property type="project" value="UniProtKB-ARBA"/>
</dbReference>
<dbReference type="SUPFAM" id="SSF54862">
    <property type="entry name" value="4Fe-4S ferredoxins"/>
    <property type="match status" value="1"/>
</dbReference>
<dbReference type="EMBL" id="CP007174">
    <property type="protein sequence ID" value="AIF84744.1"/>
    <property type="molecule type" value="Genomic_DNA"/>
</dbReference>
<reference evidence="9 10" key="1">
    <citation type="journal article" date="2014" name="PLoS ONE">
        <title>Genome Sequence of Candidatus Nitrososphaera evergladensis from Group I.1b Enriched from Everglades Soil Reveals Novel Genomic Features of the Ammonia-Oxidizing Archaea.</title>
        <authorList>
            <person name="Zhalnina K.V."/>
            <person name="Dias R."/>
            <person name="Leonard M.T."/>
            <person name="Dorr de Quadros P."/>
            <person name="Camargo F.A."/>
            <person name="Drew J.C."/>
            <person name="Farmerie W.G."/>
            <person name="Daroub S.H."/>
            <person name="Triplett E.W."/>
        </authorList>
    </citation>
    <scope>NUCLEOTIDE SEQUENCE [LARGE SCALE GENOMIC DNA]</scope>
    <source>
        <strain evidence="9 10">SR1</strain>
    </source>
</reference>
<dbReference type="RefSeq" id="WP_148701261.1">
    <property type="nucleotide sequence ID" value="NZ_CP007174.1"/>
</dbReference>
<evidence type="ECO:0000313" key="10">
    <source>
        <dbReference type="Proteomes" id="UP000028194"/>
    </source>
</evidence>
<keyword evidence="5" id="KW-0249">Electron transport</keyword>
<dbReference type="GO" id="GO:0051539">
    <property type="term" value="F:4 iron, 4 sulfur cluster binding"/>
    <property type="evidence" value="ECO:0007669"/>
    <property type="project" value="UniProtKB-KW"/>
</dbReference>
<evidence type="ECO:0000256" key="3">
    <source>
        <dbReference type="ARBA" id="ARBA00022723"/>
    </source>
</evidence>
<dbReference type="eggNOG" id="arCOG04548">
    <property type="taxonomic scope" value="Archaea"/>
</dbReference>
<dbReference type="Proteomes" id="UP000028194">
    <property type="component" value="Chromosome"/>
</dbReference>
<name>A0A075MZT5_9ARCH</name>
<keyword evidence="4" id="KW-0677">Repeat</keyword>
<keyword evidence="6" id="KW-0408">Iron</keyword>
<organism evidence="9 10">
    <name type="scientific">Candidatus Nitrososphaera evergladensis SR1</name>
    <dbReference type="NCBI Taxonomy" id="1459636"/>
    <lineage>
        <taxon>Archaea</taxon>
        <taxon>Nitrososphaerota</taxon>
        <taxon>Nitrososphaeria</taxon>
        <taxon>Nitrososphaerales</taxon>
        <taxon>Nitrososphaeraceae</taxon>
        <taxon>Nitrososphaera</taxon>
    </lineage>
</organism>
<dbReference type="InterPro" id="IPR017900">
    <property type="entry name" value="4Fe4S_Fe_S_CS"/>
</dbReference>
<protein>
    <submittedName>
        <fullName evidence="9">Ferredoxin</fullName>
    </submittedName>
</protein>
<dbReference type="InterPro" id="IPR017896">
    <property type="entry name" value="4Fe4S_Fe-S-bd"/>
</dbReference>
<evidence type="ECO:0000259" key="8">
    <source>
        <dbReference type="PROSITE" id="PS51379"/>
    </source>
</evidence>
<dbReference type="HOGENOM" id="CLU_178207_0_0_2"/>
<dbReference type="AlphaFoldDB" id="A0A075MZT5"/>
<dbReference type="GO" id="GO:0046872">
    <property type="term" value="F:metal ion binding"/>
    <property type="evidence" value="ECO:0007669"/>
    <property type="project" value="UniProtKB-KW"/>
</dbReference>
<gene>
    <name evidence="9" type="ORF">NTE_02702</name>
</gene>
<sequence>MPIDPDFQAHRHPEESYGNLKVWRDNKGTLGIYGTSVTVDFDLCVGDGACIDVCPADVFEWHGEGAERKAMPERERDCTYCFGCEAVCPKFAIRVTIPLQVKR</sequence>
<dbReference type="InterPro" id="IPR050572">
    <property type="entry name" value="Fe-S_Ferredoxin"/>
</dbReference>
<keyword evidence="10" id="KW-1185">Reference proteome</keyword>
<feature type="domain" description="4Fe-4S ferredoxin-type" evidence="8">
    <location>
        <begin position="35"/>
        <end position="64"/>
    </location>
</feature>
<accession>A0A075MZT5</accession>
<evidence type="ECO:0000256" key="1">
    <source>
        <dbReference type="ARBA" id="ARBA00022448"/>
    </source>
</evidence>
<evidence type="ECO:0000256" key="5">
    <source>
        <dbReference type="ARBA" id="ARBA00022982"/>
    </source>
</evidence>
<dbReference type="OrthoDB" id="23833at2157"/>
<dbReference type="STRING" id="1459636.NTE_02702"/>
<dbReference type="PROSITE" id="PS00198">
    <property type="entry name" value="4FE4S_FER_1"/>
    <property type="match status" value="1"/>
</dbReference>
<proteinExistence type="predicted"/>
<dbReference type="Pfam" id="PF13237">
    <property type="entry name" value="Fer4_10"/>
    <property type="match status" value="1"/>
</dbReference>
<dbReference type="Gene3D" id="3.30.70.20">
    <property type="match status" value="1"/>
</dbReference>
<keyword evidence="1" id="KW-0813">Transport</keyword>
<evidence type="ECO:0000256" key="2">
    <source>
        <dbReference type="ARBA" id="ARBA00022485"/>
    </source>
</evidence>
<dbReference type="PANTHER" id="PTHR43687">
    <property type="entry name" value="ADENYLYLSULFATE REDUCTASE, BETA SUBUNIT"/>
    <property type="match status" value="1"/>
</dbReference>
<evidence type="ECO:0000256" key="6">
    <source>
        <dbReference type="ARBA" id="ARBA00023004"/>
    </source>
</evidence>
<feature type="domain" description="4Fe-4S ferredoxin-type" evidence="8">
    <location>
        <begin position="68"/>
        <end position="98"/>
    </location>
</feature>
<evidence type="ECO:0000313" key="9">
    <source>
        <dbReference type="EMBL" id="AIF84744.1"/>
    </source>
</evidence>
<evidence type="ECO:0000256" key="4">
    <source>
        <dbReference type="ARBA" id="ARBA00022737"/>
    </source>
</evidence>
<keyword evidence="2" id="KW-0004">4Fe-4S</keyword>
<dbReference type="PANTHER" id="PTHR43687:SF6">
    <property type="entry name" value="L-ASPARTATE SEMIALDEHYDE SULFURTRANSFERASE IRON-SULFUR SUBUNIT"/>
    <property type="match status" value="1"/>
</dbReference>
<keyword evidence="7" id="KW-0411">Iron-sulfur</keyword>
<dbReference type="GeneID" id="41598391"/>
<dbReference type="PROSITE" id="PS51379">
    <property type="entry name" value="4FE4S_FER_2"/>
    <property type="match status" value="2"/>
</dbReference>